<keyword evidence="4" id="KW-1134">Transmembrane beta strand</keyword>
<keyword evidence="6" id="KW-0732">Signal</keyword>
<dbReference type="AlphaFoldDB" id="A0A3S2UHV5"/>
<dbReference type="InterPro" id="IPR023614">
    <property type="entry name" value="Porin_dom_sf"/>
</dbReference>
<keyword evidence="13" id="KW-1185">Reference proteome</keyword>
<dbReference type="GO" id="GO:0006811">
    <property type="term" value="P:monoatomic ion transport"/>
    <property type="evidence" value="ECO:0007669"/>
    <property type="project" value="UniProtKB-KW"/>
</dbReference>
<accession>A0A3S2UHV5</accession>
<keyword evidence="10" id="KW-0998">Cell outer membrane</keyword>
<proteinExistence type="predicted"/>
<dbReference type="CDD" id="cd00342">
    <property type="entry name" value="gram_neg_porins"/>
    <property type="match status" value="1"/>
</dbReference>
<dbReference type="Proteomes" id="UP000288587">
    <property type="component" value="Unassembled WGS sequence"/>
</dbReference>
<evidence type="ECO:0000313" key="12">
    <source>
        <dbReference type="EMBL" id="RVT86325.1"/>
    </source>
</evidence>
<dbReference type="GO" id="GO:0009279">
    <property type="term" value="C:cell outer membrane"/>
    <property type="evidence" value="ECO:0007669"/>
    <property type="project" value="UniProtKB-SubCell"/>
</dbReference>
<evidence type="ECO:0000313" key="13">
    <source>
        <dbReference type="Proteomes" id="UP000288587"/>
    </source>
</evidence>
<gene>
    <name evidence="12" type="ORF">EOD73_09870</name>
</gene>
<comment type="subcellular location">
    <subcellularLocation>
        <location evidence="1">Cell outer membrane</location>
        <topology evidence="1">Multi-pass membrane protein</topology>
    </subcellularLocation>
</comment>
<dbReference type="GO" id="GO:0015288">
    <property type="term" value="F:porin activity"/>
    <property type="evidence" value="ECO:0007669"/>
    <property type="project" value="UniProtKB-KW"/>
</dbReference>
<comment type="subunit">
    <text evidence="2">Homotrimer.</text>
</comment>
<protein>
    <submittedName>
        <fullName evidence="12">Porin</fullName>
    </submittedName>
</protein>
<dbReference type="OrthoDB" id="6975458at2"/>
<keyword evidence="7" id="KW-0406">Ion transport</keyword>
<evidence type="ECO:0000256" key="10">
    <source>
        <dbReference type="ARBA" id="ARBA00023237"/>
    </source>
</evidence>
<keyword evidence="5" id="KW-0812">Transmembrane</keyword>
<dbReference type="EMBL" id="SACM01000002">
    <property type="protein sequence ID" value="RVT86325.1"/>
    <property type="molecule type" value="Genomic_DNA"/>
</dbReference>
<evidence type="ECO:0000259" key="11">
    <source>
        <dbReference type="Pfam" id="PF13609"/>
    </source>
</evidence>
<evidence type="ECO:0000256" key="8">
    <source>
        <dbReference type="ARBA" id="ARBA00023114"/>
    </source>
</evidence>
<evidence type="ECO:0000256" key="9">
    <source>
        <dbReference type="ARBA" id="ARBA00023136"/>
    </source>
</evidence>
<dbReference type="InterPro" id="IPR033900">
    <property type="entry name" value="Gram_neg_porin_domain"/>
</dbReference>
<evidence type="ECO:0000256" key="3">
    <source>
        <dbReference type="ARBA" id="ARBA00022448"/>
    </source>
</evidence>
<feature type="domain" description="Porin" evidence="11">
    <location>
        <begin position="43"/>
        <end position="368"/>
    </location>
</feature>
<dbReference type="Pfam" id="PF13609">
    <property type="entry name" value="Porin_4"/>
    <property type="match status" value="1"/>
</dbReference>
<name>A0A3S2UHV5_9BURK</name>
<keyword evidence="3" id="KW-0813">Transport</keyword>
<evidence type="ECO:0000256" key="7">
    <source>
        <dbReference type="ARBA" id="ARBA00023065"/>
    </source>
</evidence>
<dbReference type="GO" id="GO:0046930">
    <property type="term" value="C:pore complex"/>
    <property type="evidence" value="ECO:0007669"/>
    <property type="project" value="UniProtKB-KW"/>
</dbReference>
<dbReference type="InterPro" id="IPR050298">
    <property type="entry name" value="Gram-neg_bact_OMP"/>
</dbReference>
<comment type="caution">
    <text evidence="12">The sequence shown here is derived from an EMBL/GenBank/DDBJ whole genome shotgun (WGS) entry which is preliminary data.</text>
</comment>
<dbReference type="SUPFAM" id="SSF56935">
    <property type="entry name" value="Porins"/>
    <property type="match status" value="1"/>
</dbReference>
<keyword evidence="8" id="KW-0626">Porin</keyword>
<evidence type="ECO:0000256" key="6">
    <source>
        <dbReference type="ARBA" id="ARBA00022729"/>
    </source>
</evidence>
<dbReference type="PANTHER" id="PTHR34501">
    <property type="entry name" value="PROTEIN YDDL-RELATED"/>
    <property type="match status" value="1"/>
</dbReference>
<reference evidence="12 13" key="1">
    <citation type="submission" date="2019-01" db="EMBL/GenBank/DDBJ databases">
        <authorList>
            <person name="Chen W.-M."/>
        </authorList>
    </citation>
    <scope>NUCLEOTIDE SEQUENCE [LARGE SCALE GENOMIC DNA]</scope>
    <source>
        <strain evidence="12 13">CCP-18</strain>
    </source>
</reference>
<keyword evidence="9" id="KW-0472">Membrane</keyword>
<dbReference type="Gene3D" id="2.40.160.10">
    <property type="entry name" value="Porin"/>
    <property type="match status" value="1"/>
</dbReference>
<evidence type="ECO:0000256" key="5">
    <source>
        <dbReference type="ARBA" id="ARBA00022692"/>
    </source>
</evidence>
<evidence type="ECO:0000256" key="2">
    <source>
        <dbReference type="ARBA" id="ARBA00011233"/>
    </source>
</evidence>
<sequence>MGGPFAEMLDVCNSAVGRLGAWRESIASQPETSLMSMKRLFTVSALALASSAALAQSSVTIYGVIDAAYRVESTVAAGTTGGSIKSLAPGGMSQSRLGINVNEDMGDGWRALVNLEHRLMSDTGAASSSSDFWRQAWVGLTTPVGRVTLGRQYNVLFDLTTSTFAAYKYSPYIEQFKPELGVAVGNRQSNMVKYAITVGDLTAEAQASAGEATGDRTIGGMARYQLGSFALGAGMINSKDPAGKQVKGTVFGGSYASGPLYVNAAYGKNKFDAGFNPTLIVAYSTALVSPATPANQILSAIAFDVKDRDLTSFGFTYQLTPQFNLGAQYYQLKQSHRSTTRESKANMYSIVGQYALSKRTDTYVEYDKIGIAASSPTTFANGSRSRTGYMVGLRHRF</sequence>
<organism evidence="12 13">
    <name type="scientific">Inhella crocodyli</name>
    <dbReference type="NCBI Taxonomy" id="2499851"/>
    <lineage>
        <taxon>Bacteria</taxon>
        <taxon>Pseudomonadati</taxon>
        <taxon>Pseudomonadota</taxon>
        <taxon>Betaproteobacteria</taxon>
        <taxon>Burkholderiales</taxon>
        <taxon>Sphaerotilaceae</taxon>
        <taxon>Inhella</taxon>
    </lineage>
</organism>
<evidence type="ECO:0000256" key="4">
    <source>
        <dbReference type="ARBA" id="ARBA00022452"/>
    </source>
</evidence>
<dbReference type="PANTHER" id="PTHR34501:SF9">
    <property type="entry name" value="MAJOR OUTER MEMBRANE PROTEIN P.IA"/>
    <property type="match status" value="1"/>
</dbReference>
<evidence type="ECO:0000256" key="1">
    <source>
        <dbReference type="ARBA" id="ARBA00004571"/>
    </source>
</evidence>